<evidence type="ECO:0000259" key="4">
    <source>
        <dbReference type="Pfam" id="PF00155"/>
    </source>
</evidence>
<keyword evidence="3" id="KW-0663">Pyridoxal phosphate</keyword>
<organism evidence="5">
    <name type="scientific">marine metagenome</name>
    <dbReference type="NCBI Taxonomy" id="408172"/>
    <lineage>
        <taxon>unclassified sequences</taxon>
        <taxon>metagenomes</taxon>
        <taxon>ecological metagenomes</taxon>
    </lineage>
</organism>
<dbReference type="EMBL" id="UINC01040424">
    <property type="protein sequence ID" value="SVB40278.1"/>
    <property type="molecule type" value="Genomic_DNA"/>
</dbReference>
<evidence type="ECO:0000256" key="1">
    <source>
        <dbReference type="ARBA" id="ARBA00022576"/>
    </source>
</evidence>
<protein>
    <recommendedName>
        <fullName evidence="4">Aminotransferase class I/classII large domain-containing protein</fullName>
    </recommendedName>
</protein>
<dbReference type="PANTHER" id="PTHR43643">
    <property type="entry name" value="HISTIDINOL-PHOSPHATE AMINOTRANSFERASE 2"/>
    <property type="match status" value="1"/>
</dbReference>
<keyword evidence="2" id="KW-0808">Transferase</keyword>
<dbReference type="Pfam" id="PF00155">
    <property type="entry name" value="Aminotran_1_2"/>
    <property type="match status" value="1"/>
</dbReference>
<evidence type="ECO:0000256" key="2">
    <source>
        <dbReference type="ARBA" id="ARBA00022679"/>
    </source>
</evidence>
<dbReference type="Gene3D" id="3.90.1150.10">
    <property type="entry name" value="Aspartate Aminotransferase, domain 1"/>
    <property type="match status" value="1"/>
</dbReference>
<dbReference type="CDD" id="cd00609">
    <property type="entry name" value="AAT_like"/>
    <property type="match status" value="1"/>
</dbReference>
<dbReference type="Gene3D" id="3.40.640.10">
    <property type="entry name" value="Type I PLP-dependent aspartate aminotransferase-like (Major domain)"/>
    <property type="match status" value="1"/>
</dbReference>
<keyword evidence="1" id="KW-0032">Aminotransferase</keyword>
<name>A0A382DPH3_9ZZZZ</name>
<dbReference type="AlphaFoldDB" id="A0A382DPH3"/>
<feature type="non-terminal residue" evidence="5">
    <location>
        <position position="187"/>
    </location>
</feature>
<dbReference type="SUPFAM" id="SSF53383">
    <property type="entry name" value="PLP-dependent transferases"/>
    <property type="match status" value="1"/>
</dbReference>
<gene>
    <name evidence="5" type="ORF">METZ01_LOCUS193132</name>
</gene>
<dbReference type="InterPro" id="IPR015422">
    <property type="entry name" value="PyrdxlP-dep_Trfase_small"/>
</dbReference>
<dbReference type="GO" id="GO:0008483">
    <property type="term" value="F:transaminase activity"/>
    <property type="evidence" value="ECO:0007669"/>
    <property type="project" value="UniProtKB-KW"/>
</dbReference>
<dbReference type="PANTHER" id="PTHR43643:SF3">
    <property type="entry name" value="HISTIDINOL-PHOSPHATE AMINOTRANSFERASE"/>
    <property type="match status" value="1"/>
</dbReference>
<reference evidence="5" key="1">
    <citation type="submission" date="2018-05" db="EMBL/GenBank/DDBJ databases">
        <authorList>
            <person name="Lanie J.A."/>
            <person name="Ng W.-L."/>
            <person name="Kazmierczak K.M."/>
            <person name="Andrzejewski T.M."/>
            <person name="Davidsen T.M."/>
            <person name="Wayne K.J."/>
            <person name="Tettelin H."/>
            <person name="Glass J.I."/>
            <person name="Rusch D."/>
            <person name="Podicherti R."/>
            <person name="Tsui H.-C.T."/>
            <person name="Winkler M.E."/>
        </authorList>
    </citation>
    <scope>NUCLEOTIDE SEQUENCE</scope>
</reference>
<feature type="domain" description="Aminotransferase class I/classII large" evidence="4">
    <location>
        <begin position="37"/>
        <end position="184"/>
    </location>
</feature>
<dbReference type="InterPro" id="IPR015421">
    <property type="entry name" value="PyrdxlP-dep_Trfase_major"/>
</dbReference>
<dbReference type="InterPro" id="IPR004839">
    <property type="entry name" value="Aminotransferase_I/II_large"/>
</dbReference>
<sequence>MAFDPLRQAVPGVQALEPYQPGKPNETIERELGIGQIVKLASNENPRAPRSVIEAICKGTGDTVSRYPDGSGYALKEALADKLNVASNQITLGNGSNEVLELLVKAYVGPGQGVVVSEHSFAVYSLAANAAGADLKTAPAANWGHDLQAMRSLVDDNTKLIFVATPNNPTGTSVGLTELCQFLDSLP</sequence>
<accession>A0A382DPH3</accession>
<dbReference type="InterPro" id="IPR050106">
    <property type="entry name" value="HistidinolP_aminotransfase"/>
</dbReference>
<evidence type="ECO:0000313" key="5">
    <source>
        <dbReference type="EMBL" id="SVB40278.1"/>
    </source>
</evidence>
<evidence type="ECO:0000256" key="3">
    <source>
        <dbReference type="ARBA" id="ARBA00022898"/>
    </source>
</evidence>
<proteinExistence type="predicted"/>
<dbReference type="InterPro" id="IPR015424">
    <property type="entry name" value="PyrdxlP-dep_Trfase"/>
</dbReference>
<dbReference type="GO" id="GO:0030170">
    <property type="term" value="F:pyridoxal phosphate binding"/>
    <property type="evidence" value="ECO:0007669"/>
    <property type="project" value="InterPro"/>
</dbReference>